<organism evidence="2">
    <name type="scientific">Iconisemion striatum</name>
    <dbReference type="NCBI Taxonomy" id="60296"/>
    <lineage>
        <taxon>Eukaryota</taxon>
        <taxon>Metazoa</taxon>
        <taxon>Chordata</taxon>
        <taxon>Craniata</taxon>
        <taxon>Vertebrata</taxon>
        <taxon>Euteleostomi</taxon>
        <taxon>Actinopterygii</taxon>
        <taxon>Neopterygii</taxon>
        <taxon>Teleostei</taxon>
        <taxon>Neoteleostei</taxon>
        <taxon>Acanthomorphata</taxon>
        <taxon>Ovalentaria</taxon>
        <taxon>Atherinomorphae</taxon>
        <taxon>Cyprinodontiformes</taxon>
        <taxon>Nothobranchiidae</taxon>
        <taxon>Iconisemion</taxon>
    </lineage>
</organism>
<reference evidence="2" key="1">
    <citation type="submission" date="2016-05" db="EMBL/GenBank/DDBJ databases">
        <authorList>
            <person name="Lavstsen T."/>
            <person name="Jespersen J.S."/>
        </authorList>
    </citation>
    <scope>NUCLEOTIDE SEQUENCE</scope>
    <source>
        <tissue evidence="2">Brain</tissue>
    </source>
</reference>
<feature type="transmembrane region" description="Helical" evidence="1">
    <location>
        <begin position="21"/>
        <end position="47"/>
    </location>
</feature>
<reference evidence="2" key="2">
    <citation type="submission" date="2016-06" db="EMBL/GenBank/DDBJ databases">
        <title>The genome of a short-lived fish provides insights into sex chromosome evolution and the genetic control of aging.</title>
        <authorList>
            <person name="Reichwald K."/>
            <person name="Felder M."/>
            <person name="Petzold A."/>
            <person name="Koch P."/>
            <person name="Groth M."/>
            <person name="Platzer M."/>
        </authorList>
    </citation>
    <scope>NUCLEOTIDE SEQUENCE</scope>
    <source>
        <tissue evidence="2">Brain</tissue>
    </source>
</reference>
<dbReference type="AlphaFoldDB" id="A0A1A7Z5L3"/>
<evidence type="ECO:0000313" key="2">
    <source>
        <dbReference type="EMBL" id="SBP37824.1"/>
    </source>
</evidence>
<keyword evidence="1" id="KW-0812">Transmembrane</keyword>
<keyword evidence="1" id="KW-0472">Membrane</keyword>
<proteinExistence type="predicted"/>
<feature type="non-terminal residue" evidence="2">
    <location>
        <position position="60"/>
    </location>
</feature>
<gene>
    <name evidence="2" type="primary">Nfu_g_1_016303</name>
</gene>
<protein>
    <submittedName>
        <fullName evidence="2">Uncharacterized protein</fullName>
    </submittedName>
</protein>
<keyword evidence="1" id="KW-1133">Transmembrane helix</keyword>
<accession>A0A1A7Z5L3</accession>
<feature type="non-terminal residue" evidence="2">
    <location>
        <position position="1"/>
    </location>
</feature>
<name>A0A1A7Z5L3_9TELE</name>
<evidence type="ECO:0000256" key="1">
    <source>
        <dbReference type="SAM" id="Phobius"/>
    </source>
</evidence>
<dbReference type="EMBL" id="HADX01015592">
    <property type="protein sequence ID" value="SBP37824.1"/>
    <property type="molecule type" value="Transcribed_RNA"/>
</dbReference>
<sequence length="60" mass="6976">DKRKKTQRNCPTWETNVWTKHFTGAFICLFVFVLITACQFVCFHFLVGDTSQHVNVMGSH</sequence>